<gene>
    <name evidence="1" type="ORF">RSOLAG22IIIB_05474</name>
</gene>
<accession>A0A0K6G7A1</accession>
<keyword evidence="2" id="KW-1185">Reference proteome</keyword>
<evidence type="ECO:0000313" key="1">
    <source>
        <dbReference type="EMBL" id="CUA74244.1"/>
    </source>
</evidence>
<proteinExistence type="predicted"/>
<name>A0A0K6G7A1_9AGAM</name>
<protein>
    <submittedName>
        <fullName evidence="1">NACHT, LRR and PYD domains-containing protein 9</fullName>
    </submittedName>
</protein>
<evidence type="ECO:0000313" key="2">
    <source>
        <dbReference type="Proteomes" id="UP000044841"/>
    </source>
</evidence>
<dbReference type="EMBL" id="CYGV01001423">
    <property type="protein sequence ID" value="CUA74244.1"/>
    <property type="molecule type" value="Genomic_DNA"/>
</dbReference>
<dbReference type="AlphaFoldDB" id="A0A0K6G7A1"/>
<organism evidence="1 2">
    <name type="scientific">Rhizoctonia solani</name>
    <dbReference type="NCBI Taxonomy" id="456999"/>
    <lineage>
        <taxon>Eukaryota</taxon>
        <taxon>Fungi</taxon>
        <taxon>Dikarya</taxon>
        <taxon>Basidiomycota</taxon>
        <taxon>Agaricomycotina</taxon>
        <taxon>Agaricomycetes</taxon>
        <taxon>Cantharellales</taxon>
        <taxon>Ceratobasidiaceae</taxon>
        <taxon>Rhizoctonia</taxon>
    </lineage>
</organism>
<reference evidence="1 2" key="1">
    <citation type="submission" date="2015-07" db="EMBL/GenBank/DDBJ databases">
        <authorList>
            <person name="Noorani M."/>
        </authorList>
    </citation>
    <scope>NUCLEOTIDE SEQUENCE [LARGE SCALE GENOMIC DNA]</scope>
    <source>
        <strain evidence="1">BBA 69670</strain>
    </source>
</reference>
<sequence length="742" mass="83267">MQRQHNANTTFRHIPTEYDSCGLGRDDPVWPRYVAEATKWDAQLVEGWHKGMDVILLVQRLGLNSFRGTILGDRDSTETVDIAVQAISSTILKTKIHNYLQDSGSLVTLLAQKFTAIFNGALDGENYDPNTVTVNSTQLKDAALYGRALVNITRYIQIQPVTYSGIHDQGYITRNVRGSGSPKKATKITLMRDQVTAVERGLFLVASSKEPAIACSGVTCLSAWYTSTDRAAQSRDKWKKMLARLIGLLSNNNHRERLRSESMAQSSILETPMRHQSVQVEGHEAAVREDRYTSTKALESDELDRIVHALLLELAHWRWDLSKQERLDILIPLIGLFTPPLDFLSGPSRPGMSAILAILALLFNDHQGLLNETDVDWVNLQNLGPEGDRDPDPIEEADLKDTQLSTSQRRSIWAQCAVRICLEDDEYMLEYANPLLFFGLAGLLDSFSALGLAELAPNIAELVTTQLNAMSGAFRSGPITLPRILPDTVDTRVFMADAITRSLSPSPFKGQRPFSEVQKAELLKCLWDKSYIWSDYGHQFLMPIVQLLHAAQIMELRSQCLTALNEYLFANRNPSEHSGPYHGVDWRFFFSLDVPYRLAEIMKENKELRSKAIATFDSIMKMIPKHSPNPEIVVKDQISPLMSRLAVNGLLSAFAEVALCRNVYDYPYVQKWRDELMNLPEWLDSAGASNAESVKAGLRQFYAENIRRPDLVPAMTILTLGVGGKLNLDEESLQPHHRTPSS</sequence>
<dbReference type="Proteomes" id="UP000044841">
    <property type="component" value="Unassembled WGS sequence"/>
</dbReference>